<accession>A0A9E2W7Y7</accession>
<protein>
    <submittedName>
        <fullName evidence="9">Right-handed parallel beta-helix repeat-containing protein</fullName>
    </submittedName>
</protein>
<dbReference type="RefSeq" id="WP_217791141.1">
    <property type="nucleotide sequence ID" value="NZ_JAHSPG010000006.1"/>
</dbReference>
<keyword evidence="4" id="KW-0326">Glycosidase</keyword>
<evidence type="ECO:0000313" key="9">
    <source>
        <dbReference type="EMBL" id="MBV4357496.1"/>
    </source>
</evidence>
<dbReference type="AlphaFoldDB" id="A0A9E2W7Y7"/>
<dbReference type="Pfam" id="PF23763">
    <property type="entry name" value="Beta-barrel_GLAA-B_I"/>
    <property type="match status" value="1"/>
</dbReference>
<keyword evidence="1 5" id="KW-0732">Signal</keyword>
<dbReference type="Pfam" id="PF13229">
    <property type="entry name" value="Beta_helix"/>
    <property type="match status" value="1"/>
</dbReference>
<dbReference type="Proteomes" id="UP000812270">
    <property type="component" value="Unassembled WGS sequence"/>
</dbReference>
<dbReference type="InterPro" id="IPR057275">
    <property type="entry name" value="Beta-barrel_GLAA-B_I"/>
</dbReference>
<evidence type="ECO:0000256" key="2">
    <source>
        <dbReference type="ARBA" id="ARBA00022737"/>
    </source>
</evidence>
<feature type="chain" id="PRO_5038955318" evidence="5">
    <location>
        <begin position="23"/>
        <end position="610"/>
    </location>
</feature>
<evidence type="ECO:0000313" key="10">
    <source>
        <dbReference type="Proteomes" id="UP000812270"/>
    </source>
</evidence>
<dbReference type="EMBL" id="JAHSPG010000006">
    <property type="protein sequence ID" value="MBV4357496.1"/>
    <property type="molecule type" value="Genomic_DNA"/>
</dbReference>
<evidence type="ECO:0000256" key="5">
    <source>
        <dbReference type="SAM" id="SignalP"/>
    </source>
</evidence>
<feature type="domain" description="GLAA-B beta-barrel" evidence="7">
    <location>
        <begin position="152"/>
        <end position="242"/>
    </location>
</feature>
<feature type="domain" description="Right handed beta helix" evidence="6">
    <location>
        <begin position="423"/>
        <end position="581"/>
    </location>
</feature>
<dbReference type="InterPro" id="IPR039448">
    <property type="entry name" value="Beta_helix"/>
</dbReference>
<sequence>MSNLKCLLCSLCAMLFVVVSYAAAPTDTIYAKDFGITPNAFEDVVPAMQKAIAACKQKEKAVLVFQEGRYDFWPTHATVKEYYISNTSSQEELSQKKYVIGLLLEQLNNLVIDGNNSLFVFHGKMTCFVFDHCRNISLKNVRMDFERPTMSEFAIKEIQPDHLLAAVSPASTFTVRDKKIYWYGEGWGMKNYHAIISNPSTGINRYSSWTPFQQSEAVQTGPREVRFNGDFSKFKGNAGDVISVRDPIRDQVGGWINHSGNIQLENVSMYYMHGLGIVSQFSENISFRHFSTVPPDSSRQMSCFADALHFSGCKGSIVIEDSHFKGLHDDPINVHGTHLKIVEKKSPTDILVAFMHPQSYGFEAFFPGDTVSLVHPKTLEYFGENVVASASLVSPNEMILHFNKALPEQTTVGDCLENITWTASLTVRNSVFESVHTRGILVTTRKKVVIEDNLFYRTGMHAILIANDALGWYESGPVQDVLIRNNRFEECAYNSAPGNFAIAIAPENHELKKGYFVHRNIRIENNQFKVYDPPVLTAKSVNGLTFTNNKIVQTHVLPGDTTKVSFVIDACKQVRLQNNTFETDWKPKLLMMHADKNGLKAESDIYVVTQ</sequence>
<dbReference type="InterPro" id="IPR056441">
    <property type="entry name" value="Beta-barrel_GLAA-B_II"/>
</dbReference>
<reference evidence="9" key="1">
    <citation type="submission" date="2021-06" db="EMBL/GenBank/DDBJ databases">
        <authorList>
            <person name="Huq M.A."/>
        </authorList>
    </citation>
    <scope>NUCLEOTIDE SEQUENCE</scope>
    <source>
        <strain evidence="9">MAH-26</strain>
    </source>
</reference>
<dbReference type="GO" id="GO:0016798">
    <property type="term" value="F:hydrolase activity, acting on glycosyl bonds"/>
    <property type="evidence" value="ECO:0007669"/>
    <property type="project" value="UniProtKB-KW"/>
</dbReference>
<dbReference type="Pfam" id="PF23764">
    <property type="entry name" value="Beta-barrel_GLAA-B_II"/>
    <property type="match status" value="1"/>
</dbReference>
<keyword evidence="3" id="KW-0378">Hydrolase</keyword>
<proteinExistence type="predicted"/>
<evidence type="ECO:0000259" key="6">
    <source>
        <dbReference type="Pfam" id="PF13229"/>
    </source>
</evidence>
<gene>
    <name evidence="9" type="ORF">KTO63_10085</name>
</gene>
<evidence type="ECO:0000256" key="3">
    <source>
        <dbReference type="ARBA" id="ARBA00022801"/>
    </source>
</evidence>
<comment type="caution">
    <text evidence="9">The sequence shown here is derived from an EMBL/GenBank/DDBJ whole genome shotgun (WGS) entry which is preliminary data.</text>
</comment>
<keyword evidence="10" id="KW-1185">Reference proteome</keyword>
<evidence type="ECO:0000256" key="1">
    <source>
        <dbReference type="ARBA" id="ARBA00022729"/>
    </source>
</evidence>
<dbReference type="InterPro" id="IPR006626">
    <property type="entry name" value="PbH1"/>
</dbReference>
<feature type="signal peptide" evidence="5">
    <location>
        <begin position="1"/>
        <end position="22"/>
    </location>
</feature>
<evidence type="ECO:0000259" key="7">
    <source>
        <dbReference type="Pfam" id="PF23763"/>
    </source>
</evidence>
<name>A0A9E2W7Y7_9BACT</name>
<evidence type="ECO:0000259" key="8">
    <source>
        <dbReference type="Pfam" id="PF23764"/>
    </source>
</evidence>
<dbReference type="SMART" id="SM00710">
    <property type="entry name" value="PbH1"/>
    <property type="match status" value="6"/>
</dbReference>
<feature type="domain" description="GLAA-B beta-barrel" evidence="8">
    <location>
        <begin position="350"/>
        <end position="416"/>
    </location>
</feature>
<keyword evidence="2" id="KW-0677">Repeat</keyword>
<evidence type="ECO:0000256" key="4">
    <source>
        <dbReference type="ARBA" id="ARBA00023295"/>
    </source>
</evidence>
<organism evidence="9 10">
    <name type="scientific">Pinibacter aurantiacus</name>
    <dbReference type="NCBI Taxonomy" id="2851599"/>
    <lineage>
        <taxon>Bacteria</taxon>
        <taxon>Pseudomonadati</taxon>
        <taxon>Bacteroidota</taxon>
        <taxon>Chitinophagia</taxon>
        <taxon>Chitinophagales</taxon>
        <taxon>Chitinophagaceae</taxon>
        <taxon>Pinibacter</taxon>
    </lineage>
</organism>